<evidence type="ECO:0000313" key="8">
    <source>
        <dbReference type="EMBL" id="MEN1945943.1"/>
    </source>
</evidence>
<keyword evidence="2 7" id="KW-0812">Transmembrane</keyword>
<keyword evidence="3 7" id="KW-1133">Transmembrane helix</keyword>
<evidence type="ECO:0000256" key="2">
    <source>
        <dbReference type="ARBA" id="ARBA00022692"/>
    </source>
</evidence>
<dbReference type="GO" id="GO:0009003">
    <property type="term" value="F:signal peptidase activity"/>
    <property type="evidence" value="ECO:0007669"/>
    <property type="project" value="UniProtKB-EC"/>
</dbReference>
<gene>
    <name evidence="8" type="ORF">WJX64_05240</name>
</gene>
<dbReference type="CDD" id="cd06530">
    <property type="entry name" value="S26_SPase_I"/>
    <property type="match status" value="1"/>
</dbReference>
<accession>A0ABU9W1T1</accession>
<evidence type="ECO:0000256" key="5">
    <source>
        <dbReference type="NCBIfam" id="TIGR02228"/>
    </source>
</evidence>
<keyword evidence="9" id="KW-1185">Reference proteome</keyword>
<dbReference type="NCBIfam" id="TIGR02228">
    <property type="entry name" value="sigpep_I_arch"/>
    <property type="match status" value="1"/>
</dbReference>
<feature type="region of interest" description="Disordered" evidence="6">
    <location>
        <begin position="164"/>
        <end position="196"/>
    </location>
</feature>
<feature type="transmembrane region" description="Helical" evidence="7">
    <location>
        <begin position="143"/>
        <end position="161"/>
    </location>
</feature>
<dbReference type="RefSeq" id="WP_342112439.1">
    <property type="nucleotide sequence ID" value="NZ_JBCAUN010000001.1"/>
</dbReference>
<evidence type="ECO:0000256" key="6">
    <source>
        <dbReference type="SAM" id="MobiDB-lite"/>
    </source>
</evidence>
<organism evidence="8 9">
    <name type="scientific">Leifsonia stereocauli</name>
    <dbReference type="NCBI Taxonomy" id="3134136"/>
    <lineage>
        <taxon>Bacteria</taxon>
        <taxon>Bacillati</taxon>
        <taxon>Actinomycetota</taxon>
        <taxon>Actinomycetes</taxon>
        <taxon>Micrococcales</taxon>
        <taxon>Microbacteriaceae</taxon>
        <taxon>Leifsonia</taxon>
    </lineage>
</organism>
<keyword evidence="8" id="KW-0378">Hydrolase</keyword>
<reference evidence="8 9" key="1">
    <citation type="submission" date="2024-03" db="EMBL/GenBank/DDBJ databases">
        <title>YIM 134122 draft genome.</title>
        <authorList>
            <person name="Zuo S."/>
            <person name="Xiong L."/>
        </authorList>
    </citation>
    <scope>NUCLEOTIDE SEQUENCE [LARGE SCALE GENOMIC DNA]</scope>
    <source>
        <strain evidence="8 9">YIM 134122</strain>
    </source>
</reference>
<evidence type="ECO:0000313" key="9">
    <source>
        <dbReference type="Proteomes" id="UP001425155"/>
    </source>
</evidence>
<protein>
    <recommendedName>
        <fullName evidence="5">Signal peptidase I</fullName>
        <ecNumber evidence="5">3.4.21.89</ecNumber>
    </recommendedName>
</protein>
<dbReference type="EC" id="3.4.21.89" evidence="5"/>
<sequence length="196" mass="19849">MRALRTVGLVILYAFAGLGVLSGVAWAAHSAGLLHPLVVVSGSMSPGIRTGDLVVSIPKPIADVTEGDVITLSSPVTHRLVTHRVIAVRQDGADGYAVTLKGDANSSADNGEYLVAANASPPTPWFIVPGAGRAVETVSRPTVAIPLVIALAALVGLVALPSRRDAEEDQKQDDGPALTPAEPAAVGTTGSGGAPR</sequence>
<evidence type="ECO:0000256" key="3">
    <source>
        <dbReference type="ARBA" id="ARBA00022989"/>
    </source>
</evidence>
<comment type="caution">
    <text evidence="8">The sequence shown here is derived from an EMBL/GenBank/DDBJ whole genome shotgun (WGS) entry which is preliminary data.</text>
</comment>
<dbReference type="EMBL" id="JBCLVG010000001">
    <property type="protein sequence ID" value="MEN1945943.1"/>
    <property type="molecule type" value="Genomic_DNA"/>
</dbReference>
<dbReference type="Proteomes" id="UP001425155">
    <property type="component" value="Unassembled WGS sequence"/>
</dbReference>
<evidence type="ECO:0000256" key="4">
    <source>
        <dbReference type="ARBA" id="ARBA00023136"/>
    </source>
</evidence>
<dbReference type="InterPro" id="IPR001733">
    <property type="entry name" value="Peptidase_S26B"/>
</dbReference>
<evidence type="ECO:0000256" key="1">
    <source>
        <dbReference type="ARBA" id="ARBA00004370"/>
    </source>
</evidence>
<dbReference type="InterPro" id="IPR036286">
    <property type="entry name" value="LexA/Signal_pep-like_sf"/>
</dbReference>
<evidence type="ECO:0000256" key="7">
    <source>
        <dbReference type="SAM" id="Phobius"/>
    </source>
</evidence>
<proteinExistence type="predicted"/>
<dbReference type="SUPFAM" id="SSF51306">
    <property type="entry name" value="LexA/Signal peptidase"/>
    <property type="match status" value="1"/>
</dbReference>
<keyword evidence="4 7" id="KW-0472">Membrane</keyword>
<dbReference type="InterPro" id="IPR019533">
    <property type="entry name" value="Peptidase_S26"/>
</dbReference>
<comment type="subcellular location">
    <subcellularLocation>
        <location evidence="1">Membrane</location>
    </subcellularLocation>
</comment>
<name>A0ABU9W1T1_9MICO</name>